<protein>
    <recommendedName>
        <fullName evidence="6">Transferrin</fullName>
    </recommendedName>
</protein>
<name>A0ABD0MWL6_CIRMR</name>
<organism evidence="4 5">
    <name type="scientific">Cirrhinus mrigala</name>
    <name type="common">Mrigala</name>
    <dbReference type="NCBI Taxonomy" id="683832"/>
    <lineage>
        <taxon>Eukaryota</taxon>
        <taxon>Metazoa</taxon>
        <taxon>Chordata</taxon>
        <taxon>Craniata</taxon>
        <taxon>Vertebrata</taxon>
        <taxon>Euteleostomi</taxon>
        <taxon>Actinopterygii</taxon>
        <taxon>Neopterygii</taxon>
        <taxon>Teleostei</taxon>
        <taxon>Ostariophysi</taxon>
        <taxon>Cypriniformes</taxon>
        <taxon>Cyprinidae</taxon>
        <taxon>Labeoninae</taxon>
        <taxon>Labeonini</taxon>
        <taxon>Cirrhinus</taxon>
    </lineage>
</organism>
<evidence type="ECO:0000313" key="5">
    <source>
        <dbReference type="Proteomes" id="UP001529510"/>
    </source>
</evidence>
<evidence type="ECO:0000256" key="3">
    <source>
        <dbReference type="PIRSR" id="PIRSR600101-2"/>
    </source>
</evidence>
<sequence>TVKTMTTDSFADCIRGEIKDDIKQERYDEQCEQVRCDGNCVNDDFGTSHLSIIAEDGSAVAVTSSIND</sequence>
<dbReference type="Pfam" id="PF01019">
    <property type="entry name" value="G_glu_transpept"/>
    <property type="match status" value="1"/>
</dbReference>
<dbReference type="InterPro" id="IPR029055">
    <property type="entry name" value="Ntn_hydrolases_N"/>
</dbReference>
<dbReference type="AlphaFoldDB" id="A0ABD0MWL6"/>
<proteinExistence type="predicted"/>
<evidence type="ECO:0000256" key="1">
    <source>
        <dbReference type="ARBA" id="ARBA00023180"/>
    </source>
</evidence>
<evidence type="ECO:0008006" key="6">
    <source>
        <dbReference type="Google" id="ProtNLM"/>
    </source>
</evidence>
<feature type="active site" description="Nucleophile" evidence="2">
    <location>
        <position position="47"/>
    </location>
</feature>
<gene>
    <name evidence="4" type="ORF">M9458_051191</name>
</gene>
<reference evidence="4 5" key="1">
    <citation type="submission" date="2024-05" db="EMBL/GenBank/DDBJ databases">
        <title>Genome sequencing and assembly of Indian major carp, Cirrhinus mrigala (Hamilton, 1822).</title>
        <authorList>
            <person name="Mohindra V."/>
            <person name="Chowdhury L.M."/>
            <person name="Lal K."/>
            <person name="Jena J.K."/>
        </authorList>
    </citation>
    <scope>NUCLEOTIDE SEQUENCE [LARGE SCALE GENOMIC DNA]</scope>
    <source>
        <strain evidence="4">CM1030</strain>
        <tissue evidence="4">Blood</tissue>
    </source>
</reference>
<comment type="caution">
    <text evidence="4">The sequence shown here is derived from an EMBL/GenBank/DDBJ whole genome shotgun (WGS) entry which is preliminary data.</text>
</comment>
<feature type="binding site" evidence="3">
    <location>
        <begin position="65"/>
        <end position="67"/>
    </location>
    <ligand>
        <name>L-glutamate</name>
        <dbReference type="ChEBI" id="CHEBI:29985"/>
    </ligand>
</feature>
<keyword evidence="1" id="KW-0325">Glycoprotein</keyword>
<evidence type="ECO:0000313" key="4">
    <source>
        <dbReference type="EMBL" id="KAL0153577.1"/>
    </source>
</evidence>
<keyword evidence="5" id="KW-1185">Reference proteome</keyword>
<dbReference type="Proteomes" id="UP001529510">
    <property type="component" value="Unassembled WGS sequence"/>
</dbReference>
<dbReference type="PANTHER" id="PTHR11686">
    <property type="entry name" value="GAMMA GLUTAMYL TRANSPEPTIDASE"/>
    <property type="match status" value="1"/>
</dbReference>
<dbReference type="SUPFAM" id="SSF56235">
    <property type="entry name" value="N-terminal nucleophile aminohydrolases (Ntn hydrolases)"/>
    <property type="match status" value="1"/>
</dbReference>
<accession>A0ABD0MWL6</accession>
<feature type="non-terminal residue" evidence="4">
    <location>
        <position position="1"/>
    </location>
</feature>
<evidence type="ECO:0000256" key="2">
    <source>
        <dbReference type="PIRSR" id="PIRSR600101-1"/>
    </source>
</evidence>
<dbReference type="InterPro" id="IPR000101">
    <property type="entry name" value="GGT_peptidase"/>
</dbReference>
<dbReference type="PANTHER" id="PTHR11686:SF56">
    <property type="entry name" value="GLUTATHIONE HYDROLASE 1 PROENZYME-RELATED"/>
    <property type="match status" value="1"/>
</dbReference>
<dbReference type="EMBL" id="JAMKFB020000090">
    <property type="protein sequence ID" value="KAL0153577.1"/>
    <property type="molecule type" value="Genomic_DNA"/>
</dbReference>